<comment type="caution">
    <text evidence="7">The sequence shown here is derived from an EMBL/GenBank/DDBJ whole genome shotgun (WGS) entry which is preliminary data.</text>
</comment>
<comment type="similarity">
    <text evidence="1 4 5">Belongs to the universal ribosomal protein uL13 family.</text>
</comment>
<evidence type="ECO:0000256" key="4">
    <source>
        <dbReference type="HAMAP-Rule" id="MF_01366"/>
    </source>
</evidence>
<dbReference type="SUPFAM" id="SSF52161">
    <property type="entry name" value="Ribosomal protein L13"/>
    <property type="match status" value="1"/>
</dbReference>
<comment type="subunit">
    <text evidence="4">Part of the 50S ribosomal subunit.</text>
</comment>
<reference evidence="7 8" key="1">
    <citation type="journal article" date="2016" name="Nat. Commun.">
        <title>Thousands of microbial genomes shed light on interconnected biogeochemical processes in an aquifer system.</title>
        <authorList>
            <person name="Anantharaman K."/>
            <person name="Brown C.T."/>
            <person name="Hug L.A."/>
            <person name="Sharon I."/>
            <person name="Castelle C.J."/>
            <person name="Probst A.J."/>
            <person name="Thomas B.C."/>
            <person name="Singh A."/>
            <person name="Wilkins M.J."/>
            <person name="Karaoz U."/>
            <person name="Brodie E.L."/>
            <person name="Williams K.H."/>
            <person name="Hubbard S.S."/>
            <person name="Banfield J.F."/>
        </authorList>
    </citation>
    <scope>NUCLEOTIDE SEQUENCE [LARGE SCALE GENOMIC DNA]</scope>
</reference>
<evidence type="ECO:0000256" key="1">
    <source>
        <dbReference type="ARBA" id="ARBA00006227"/>
    </source>
</evidence>
<dbReference type="GO" id="GO:0017148">
    <property type="term" value="P:negative regulation of translation"/>
    <property type="evidence" value="ECO:0007669"/>
    <property type="project" value="TreeGrafter"/>
</dbReference>
<dbReference type="GO" id="GO:0006412">
    <property type="term" value="P:translation"/>
    <property type="evidence" value="ECO:0007669"/>
    <property type="project" value="UniProtKB-UniRule"/>
</dbReference>
<dbReference type="GO" id="GO:1990904">
    <property type="term" value="C:ribonucleoprotein complex"/>
    <property type="evidence" value="ECO:0007669"/>
    <property type="project" value="UniProtKB-KW"/>
</dbReference>
<dbReference type="Pfam" id="PF00572">
    <property type="entry name" value="Ribosomal_L13"/>
    <property type="match status" value="1"/>
</dbReference>
<comment type="function">
    <text evidence="4 6">This protein is one of the early assembly proteins of the 50S ribosomal subunit, although it is not seen to bind rRNA by itself. It is important during the early stages of 50S assembly.</text>
</comment>
<dbReference type="PANTHER" id="PTHR11545">
    <property type="entry name" value="RIBOSOMAL PROTEIN L13"/>
    <property type="match status" value="1"/>
</dbReference>
<dbReference type="NCBIfam" id="TIGR01066">
    <property type="entry name" value="rplM_bact"/>
    <property type="match status" value="1"/>
</dbReference>
<evidence type="ECO:0000256" key="6">
    <source>
        <dbReference type="RuleBase" id="RU003878"/>
    </source>
</evidence>
<dbReference type="InterPro" id="IPR023563">
    <property type="entry name" value="Ribosomal_uL13_CS"/>
</dbReference>
<dbReference type="InterPro" id="IPR036899">
    <property type="entry name" value="Ribosomal_uL13_sf"/>
</dbReference>
<evidence type="ECO:0000256" key="3">
    <source>
        <dbReference type="ARBA" id="ARBA00023274"/>
    </source>
</evidence>
<dbReference type="PIRSF" id="PIRSF002181">
    <property type="entry name" value="Ribosomal_L13"/>
    <property type="match status" value="1"/>
</dbReference>
<dbReference type="InterPro" id="IPR005823">
    <property type="entry name" value="Ribosomal_uL13_bac-type"/>
</dbReference>
<dbReference type="GO" id="GO:0003729">
    <property type="term" value="F:mRNA binding"/>
    <property type="evidence" value="ECO:0007669"/>
    <property type="project" value="TreeGrafter"/>
</dbReference>
<evidence type="ECO:0000256" key="5">
    <source>
        <dbReference type="RuleBase" id="RU003877"/>
    </source>
</evidence>
<dbReference type="CDD" id="cd00392">
    <property type="entry name" value="Ribosomal_L13"/>
    <property type="match status" value="1"/>
</dbReference>
<proteinExistence type="inferred from homology"/>
<protein>
    <recommendedName>
        <fullName evidence="4">Large ribosomal subunit protein uL13</fullName>
    </recommendedName>
</protein>
<evidence type="ECO:0000256" key="2">
    <source>
        <dbReference type="ARBA" id="ARBA00022980"/>
    </source>
</evidence>
<evidence type="ECO:0000313" key="7">
    <source>
        <dbReference type="EMBL" id="OGK50532.1"/>
    </source>
</evidence>
<dbReference type="Gene3D" id="3.90.1180.10">
    <property type="entry name" value="Ribosomal protein L13"/>
    <property type="match status" value="1"/>
</dbReference>
<accession>A0A1F7J4J8</accession>
<dbReference type="Proteomes" id="UP000178558">
    <property type="component" value="Unassembled WGS sequence"/>
</dbReference>
<evidence type="ECO:0000313" key="8">
    <source>
        <dbReference type="Proteomes" id="UP000178558"/>
    </source>
</evidence>
<name>A0A1F7J4J8_9BACT</name>
<dbReference type="InterPro" id="IPR005822">
    <property type="entry name" value="Ribosomal_uL13"/>
</dbReference>
<dbReference type="GO" id="GO:0003735">
    <property type="term" value="F:structural constituent of ribosome"/>
    <property type="evidence" value="ECO:0007669"/>
    <property type="project" value="InterPro"/>
</dbReference>
<gene>
    <name evidence="4 6" type="primary">rplM</name>
    <name evidence="7" type="ORF">A3B50_01985</name>
</gene>
<dbReference type="PROSITE" id="PS00783">
    <property type="entry name" value="RIBOSOMAL_L13"/>
    <property type="match status" value="1"/>
</dbReference>
<keyword evidence="3 4" id="KW-0687">Ribonucleoprotein</keyword>
<sequence>MVTLTKSTKPQKEADIKRSWHLIDLKGKVLGRAAVSIAGLIQGKHKTARSFHFDGGDYVVAINAKDIVMTGRKLSDKVYTRYSGYPGGLRTNTAGEILSKNPKELVRHAVSGMLPKNKLRKPRLTRLFIFPDAKHPYEEKLASKGEVKK</sequence>
<dbReference type="GO" id="GO:0005840">
    <property type="term" value="C:ribosome"/>
    <property type="evidence" value="ECO:0007669"/>
    <property type="project" value="UniProtKB-KW"/>
</dbReference>
<dbReference type="AlphaFoldDB" id="A0A1F7J4J8"/>
<dbReference type="EMBL" id="MGAQ01000015">
    <property type="protein sequence ID" value="OGK50532.1"/>
    <property type="molecule type" value="Genomic_DNA"/>
</dbReference>
<dbReference type="HAMAP" id="MF_01366">
    <property type="entry name" value="Ribosomal_uL13"/>
    <property type="match status" value="1"/>
</dbReference>
<organism evidence="7 8">
    <name type="scientific">Candidatus Roizmanbacteria bacterium RIFCSPLOWO2_01_FULL_40_42</name>
    <dbReference type="NCBI Taxonomy" id="1802066"/>
    <lineage>
        <taxon>Bacteria</taxon>
        <taxon>Candidatus Roizmaniibacteriota</taxon>
    </lineage>
</organism>
<dbReference type="PANTHER" id="PTHR11545:SF2">
    <property type="entry name" value="LARGE RIBOSOMAL SUBUNIT PROTEIN UL13M"/>
    <property type="match status" value="1"/>
</dbReference>
<keyword evidence="2 4" id="KW-0689">Ribosomal protein</keyword>